<dbReference type="WBParaSite" id="nRc.2.0.1.t07938-RA">
    <property type="protein sequence ID" value="nRc.2.0.1.t07938-RA"/>
    <property type="gene ID" value="nRc.2.0.1.g07938"/>
</dbReference>
<dbReference type="Proteomes" id="UP000887565">
    <property type="component" value="Unplaced"/>
</dbReference>
<proteinExistence type="predicted"/>
<organism evidence="1 2">
    <name type="scientific">Romanomermis culicivorax</name>
    <name type="common">Nematode worm</name>
    <dbReference type="NCBI Taxonomy" id="13658"/>
    <lineage>
        <taxon>Eukaryota</taxon>
        <taxon>Metazoa</taxon>
        <taxon>Ecdysozoa</taxon>
        <taxon>Nematoda</taxon>
        <taxon>Enoplea</taxon>
        <taxon>Dorylaimia</taxon>
        <taxon>Mermithida</taxon>
        <taxon>Mermithoidea</taxon>
        <taxon>Mermithidae</taxon>
        <taxon>Romanomermis</taxon>
    </lineage>
</organism>
<dbReference type="AlphaFoldDB" id="A0A915I1D1"/>
<protein>
    <submittedName>
        <fullName evidence="2">Uncharacterized protein</fullName>
    </submittedName>
</protein>
<name>A0A915I1D1_ROMCU</name>
<sequence length="60" mass="6665">MSTSLGPTKRTIRCDRHWEYTVKNLQNKNKSAETAGAEMAGAEMLKLDHLTEIVIADCSV</sequence>
<evidence type="ECO:0000313" key="2">
    <source>
        <dbReference type="WBParaSite" id="nRc.2.0.1.t07938-RA"/>
    </source>
</evidence>
<reference evidence="2" key="1">
    <citation type="submission" date="2022-11" db="UniProtKB">
        <authorList>
            <consortium name="WormBaseParasite"/>
        </authorList>
    </citation>
    <scope>IDENTIFICATION</scope>
</reference>
<accession>A0A915I1D1</accession>
<evidence type="ECO:0000313" key="1">
    <source>
        <dbReference type="Proteomes" id="UP000887565"/>
    </source>
</evidence>
<keyword evidence="1" id="KW-1185">Reference proteome</keyword>